<dbReference type="AlphaFoldDB" id="A0A1J6KJU7"/>
<dbReference type="OMA" id="PYNSHFH"/>
<dbReference type="SMR" id="A0A1J6KJU7"/>
<feature type="compositionally biased region" description="Polar residues" evidence="6">
    <location>
        <begin position="1"/>
        <end position="12"/>
    </location>
</feature>
<evidence type="ECO:0000313" key="9">
    <source>
        <dbReference type="Proteomes" id="UP000187609"/>
    </source>
</evidence>
<evidence type="ECO:0000256" key="5">
    <source>
        <dbReference type="ARBA" id="ARBA00023242"/>
    </source>
</evidence>
<keyword evidence="4" id="KW-0804">Transcription</keyword>
<evidence type="ECO:0000256" key="4">
    <source>
        <dbReference type="ARBA" id="ARBA00023163"/>
    </source>
</evidence>
<keyword evidence="9" id="KW-1185">Reference proteome</keyword>
<feature type="compositionally biased region" description="Low complexity" evidence="6">
    <location>
        <begin position="27"/>
        <end position="37"/>
    </location>
</feature>
<feature type="domain" description="TCP" evidence="7">
    <location>
        <begin position="55"/>
        <end position="113"/>
    </location>
</feature>
<keyword evidence="2" id="KW-0805">Transcription regulation</keyword>
<dbReference type="STRING" id="49451.A0A1J6KJU7"/>
<dbReference type="KEGG" id="nau:109216037"/>
<comment type="subcellular location">
    <subcellularLocation>
        <location evidence="1">Nucleus</location>
    </subcellularLocation>
</comment>
<dbReference type="GeneID" id="109216037"/>
<organism evidence="8 9">
    <name type="scientific">Nicotiana attenuata</name>
    <name type="common">Coyote tobacco</name>
    <dbReference type="NCBI Taxonomy" id="49451"/>
    <lineage>
        <taxon>Eukaryota</taxon>
        <taxon>Viridiplantae</taxon>
        <taxon>Streptophyta</taxon>
        <taxon>Embryophyta</taxon>
        <taxon>Tracheophyta</taxon>
        <taxon>Spermatophyta</taxon>
        <taxon>Magnoliopsida</taxon>
        <taxon>eudicotyledons</taxon>
        <taxon>Gunneridae</taxon>
        <taxon>Pentapetalae</taxon>
        <taxon>asterids</taxon>
        <taxon>lamiids</taxon>
        <taxon>Solanales</taxon>
        <taxon>Solanaceae</taxon>
        <taxon>Nicotianoideae</taxon>
        <taxon>Nicotianeae</taxon>
        <taxon>Nicotiana</taxon>
    </lineage>
</organism>
<evidence type="ECO:0000256" key="2">
    <source>
        <dbReference type="ARBA" id="ARBA00023015"/>
    </source>
</evidence>
<dbReference type="InterPro" id="IPR017887">
    <property type="entry name" value="TF_TCP_subgr"/>
</dbReference>
<dbReference type="Pfam" id="PF03634">
    <property type="entry name" value="TCP"/>
    <property type="match status" value="1"/>
</dbReference>
<feature type="compositionally biased region" description="Basic and acidic residues" evidence="6">
    <location>
        <begin position="14"/>
        <end position="23"/>
    </location>
</feature>
<evidence type="ECO:0000256" key="1">
    <source>
        <dbReference type="ARBA" id="ARBA00004123"/>
    </source>
</evidence>
<dbReference type="InterPro" id="IPR005333">
    <property type="entry name" value="Transcription_factor_TCP"/>
</dbReference>
<gene>
    <name evidence="8" type="primary">TCP5_1</name>
    <name evidence="8" type="ORF">A4A49_32083</name>
</gene>
<dbReference type="PANTHER" id="PTHR31072:SF268">
    <property type="entry name" value="TCP DOMAIN-CONTAINING PROTEIN"/>
    <property type="match status" value="1"/>
</dbReference>
<evidence type="ECO:0000259" key="7">
    <source>
        <dbReference type="PROSITE" id="PS51369"/>
    </source>
</evidence>
<dbReference type="GO" id="GO:0005634">
    <property type="term" value="C:nucleus"/>
    <property type="evidence" value="ECO:0007669"/>
    <property type="project" value="UniProtKB-SubCell"/>
</dbReference>
<dbReference type="PANTHER" id="PTHR31072">
    <property type="entry name" value="TRANSCRIPTION FACTOR TCP4-RELATED"/>
    <property type="match status" value="1"/>
</dbReference>
<evidence type="ECO:0000256" key="6">
    <source>
        <dbReference type="SAM" id="MobiDB-lite"/>
    </source>
</evidence>
<reference evidence="8" key="1">
    <citation type="submission" date="2016-11" db="EMBL/GenBank/DDBJ databases">
        <title>The genome of Nicotiana attenuata.</title>
        <authorList>
            <person name="Xu S."/>
            <person name="Brockmoeller T."/>
            <person name="Gaquerel E."/>
            <person name="Navarro A."/>
            <person name="Kuhl H."/>
            <person name="Gase K."/>
            <person name="Ling Z."/>
            <person name="Zhou W."/>
            <person name="Kreitzer C."/>
            <person name="Stanke M."/>
            <person name="Tang H."/>
            <person name="Lyons E."/>
            <person name="Pandey P."/>
            <person name="Pandey S.P."/>
            <person name="Timmermann B."/>
            <person name="Baldwin I.T."/>
        </authorList>
    </citation>
    <scope>NUCLEOTIDE SEQUENCE [LARGE SCALE GENOMIC DNA]</scope>
    <source>
        <strain evidence="8">UT</strain>
    </source>
</reference>
<dbReference type="Gramene" id="OIT25152">
    <property type="protein sequence ID" value="OIT25152"/>
    <property type="gene ID" value="A4A49_32083"/>
</dbReference>
<dbReference type="PROSITE" id="PS51369">
    <property type="entry name" value="TCP"/>
    <property type="match status" value="1"/>
</dbReference>
<dbReference type="EMBL" id="MJEQ01003085">
    <property type="protein sequence ID" value="OIT25152.1"/>
    <property type="molecule type" value="Genomic_DNA"/>
</dbReference>
<proteinExistence type="predicted"/>
<evidence type="ECO:0000256" key="3">
    <source>
        <dbReference type="ARBA" id="ARBA00023125"/>
    </source>
</evidence>
<accession>A0A1J6KJU7</accession>
<feature type="region of interest" description="Disordered" evidence="6">
    <location>
        <begin position="1"/>
        <end position="40"/>
    </location>
</feature>
<dbReference type="GO" id="GO:0003700">
    <property type="term" value="F:DNA-binding transcription factor activity"/>
    <property type="evidence" value="ECO:0007669"/>
    <property type="project" value="InterPro"/>
</dbReference>
<feature type="region of interest" description="Disordered" evidence="6">
    <location>
        <begin position="304"/>
        <end position="330"/>
    </location>
</feature>
<dbReference type="GO" id="GO:0043565">
    <property type="term" value="F:sequence-specific DNA binding"/>
    <property type="evidence" value="ECO:0007669"/>
    <property type="project" value="TreeGrafter"/>
</dbReference>
<keyword evidence="3" id="KW-0238">DNA-binding</keyword>
<keyword evidence="5" id="KW-0539">Nucleus</keyword>
<name>A0A1J6KJU7_NICAT</name>
<sequence length="330" mass="36811">MNPSRNNSQANKQEAGHDHDTIKSKISRTPSSSSRQSWAGFKNPRIVRVSRSFGGKDRHSKVCTIRGLRDRRIRLSVPTAIQLYDLQDRLGLSQPSKVMDWLLDATKHEIDKLPPLQMPPSSLSHFFNNSTNTYMRDGPNQELLSLKESNHFDVTTPFGKDKWIASNEQENQEGTNIGGYVPLFSSQNISSLPAGMLNSNIPFRYNYHNSELPNSNLSLTPFGNNNLSFSSQTEDNLPISMSFPSGSHHLYFCPTATTLSSSVPAPFMSTTNSQLNHFHSLNSSTNSQHVLPNPLAPTLQLISSPVKTSKTNNDHPKRINSQDNGDQHNQ</sequence>
<dbReference type="Proteomes" id="UP000187609">
    <property type="component" value="Unassembled WGS sequence"/>
</dbReference>
<comment type="caution">
    <text evidence="8">The sequence shown here is derived from an EMBL/GenBank/DDBJ whole genome shotgun (WGS) entry which is preliminary data.</text>
</comment>
<dbReference type="OrthoDB" id="1889307at2759"/>
<protein>
    <submittedName>
        <fullName evidence="8">Transcription factor tcp5</fullName>
    </submittedName>
</protein>
<evidence type="ECO:0000313" key="8">
    <source>
        <dbReference type="EMBL" id="OIT25152.1"/>
    </source>
</evidence>